<dbReference type="PANTHER" id="PTHR43757">
    <property type="entry name" value="AMINOMETHYLTRANSFERASE"/>
    <property type="match status" value="1"/>
</dbReference>
<dbReference type="SUPFAM" id="SSF101790">
    <property type="entry name" value="Aminomethyltransferase beta-barrel domain"/>
    <property type="match status" value="1"/>
</dbReference>
<feature type="domain" description="GCVT N-terminal" evidence="4">
    <location>
        <begin position="594"/>
        <end position="866"/>
    </location>
</feature>
<dbReference type="PANTHER" id="PTHR43757:SF2">
    <property type="entry name" value="AMINOMETHYLTRANSFERASE, MITOCHONDRIAL"/>
    <property type="match status" value="1"/>
</dbReference>
<evidence type="ECO:0000259" key="4">
    <source>
        <dbReference type="Pfam" id="PF01571"/>
    </source>
</evidence>
<dbReference type="InterPro" id="IPR036188">
    <property type="entry name" value="FAD/NAD-bd_sf"/>
</dbReference>
<feature type="region of interest" description="Disordered" evidence="3">
    <location>
        <begin position="969"/>
        <end position="989"/>
    </location>
</feature>
<dbReference type="PRINTS" id="PR00411">
    <property type="entry name" value="PNDRDTASEI"/>
</dbReference>
<feature type="domain" description="Aminomethyltransferase C-terminal" evidence="6">
    <location>
        <begin position="886"/>
        <end position="967"/>
    </location>
</feature>
<evidence type="ECO:0000256" key="3">
    <source>
        <dbReference type="SAM" id="MobiDB-lite"/>
    </source>
</evidence>
<keyword evidence="9" id="KW-1185">Reference proteome</keyword>
<protein>
    <submittedName>
        <fullName evidence="8">FAD-dependent oxidoreductase</fullName>
    </submittedName>
</protein>
<evidence type="ECO:0000313" key="8">
    <source>
        <dbReference type="EMBL" id="NPT40379.1"/>
    </source>
</evidence>
<feature type="domain" description="FAD/NAD(P)-binding" evidence="5">
    <location>
        <begin position="163"/>
        <end position="442"/>
    </location>
</feature>
<name>A0ABX2BID0_9BURK</name>
<evidence type="ECO:0000259" key="6">
    <source>
        <dbReference type="Pfam" id="PF08669"/>
    </source>
</evidence>
<dbReference type="InterPro" id="IPR023753">
    <property type="entry name" value="FAD/NAD-binding_dom"/>
</dbReference>
<dbReference type="SUPFAM" id="SSF103025">
    <property type="entry name" value="Folate-binding domain"/>
    <property type="match status" value="1"/>
</dbReference>
<dbReference type="Gene3D" id="3.50.50.60">
    <property type="entry name" value="FAD/NAD(P)-binding domain"/>
    <property type="match status" value="1"/>
</dbReference>
<dbReference type="SUPFAM" id="SSF51905">
    <property type="entry name" value="FAD/NAD(P)-binding domain"/>
    <property type="match status" value="1"/>
</dbReference>
<gene>
    <name evidence="8" type="ORF">GNZ12_03435</name>
</gene>
<dbReference type="InterPro" id="IPR027266">
    <property type="entry name" value="TrmE/GcvT-like"/>
</dbReference>
<evidence type="ECO:0000259" key="5">
    <source>
        <dbReference type="Pfam" id="PF07992"/>
    </source>
</evidence>
<dbReference type="Gene3D" id="1.10.10.1100">
    <property type="entry name" value="BFD-like [2Fe-2S]-binding domain"/>
    <property type="match status" value="1"/>
</dbReference>
<dbReference type="Pfam" id="PF17806">
    <property type="entry name" value="SO_alpha_A3"/>
    <property type="match status" value="1"/>
</dbReference>
<dbReference type="RefSeq" id="WP_172309007.1">
    <property type="nucleotide sequence ID" value="NZ_WOEY01000015.1"/>
</dbReference>
<evidence type="ECO:0000256" key="1">
    <source>
        <dbReference type="ARBA" id="ARBA00008609"/>
    </source>
</evidence>
<accession>A0ABX2BID0</accession>
<reference evidence="8 9" key="1">
    <citation type="submission" date="2019-11" db="EMBL/GenBank/DDBJ databases">
        <title>Metabolism of dissolved organic matter in forest soils.</title>
        <authorList>
            <person name="Cyle K.T."/>
            <person name="Wilhelm R.C."/>
            <person name="Martinez C.E."/>
        </authorList>
    </citation>
    <scope>NUCLEOTIDE SEQUENCE [LARGE SCALE GENOMIC DNA]</scope>
    <source>
        <strain evidence="8 9">1N</strain>
    </source>
</reference>
<feature type="domain" description="SoxA A3" evidence="7">
    <location>
        <begin position="500"/>
        <end position="583"/>
    </location>
</feature>
<dbReference type="Pfam" id="PF01571">
    <property type="entry name" value="GCV_T"/>
    <property type="match status" value="1"/>
</dbReference>
<evidence type="ECO:0000256" key="2">
    <source>
        <dbReference type="ARBA" id="ARBA00023002"/>
    </source>
</evidence>
<dbReference type="Pfam" id="PF13510">
    <property type="entry name" value="Fer2_4"/>
    <property type="match status" value="1"/>
</dbReference>
<dbReference type="PRINTS" id="PR00368">
    <property type="entry name" value="FADPNR"/>
</dbReference>
<comment type="caution">
    <text evidence="8">The sequence shown here is derived from an EMBL/GenBank/DDBJ whole genome shotgun (WGS) entry which is preliminary data.</text>
</comment>
<dbReference type="InterPro" id="IPR006222">
    <property type="entry name" value="GCVT_N"/>
</dbReference>
<dbReference type="InterPro" id="IPR042204">
    <property type="entry name" value="2Fe-2S-bd_N"/>
</dbReference>
<proteinExistence type="inferred from homology"/>
<dbReference type="Pfam" id="PF08669">
    <property type="entry name" value="GCV_T_C"/>
    <property type="match status" value="1"/>
</dbReference>
<dbReference type="InterPro" id="IPR029043">
    <property type="entry name" value="GcvT/YgfZ_C"/>
</dbReference>
<keyword evidence="2" id="KW-0560">Oxidoreductase</keyword>
<dbReference type="InterPro" id="IPR013977">
    <property type="entry name" value="GcvT_C"/>
</dbReference>
<dbReference type="InterPro" id="IPR041854">
    <property type="entry name" value="BFD-like_2Fe2S-bd_dom_sf"/>
</dbReference>
<dbReference type="Proteomes" id="UP000652198">
    <property type="component" value="Unassembled WGS sequence"/>
</dbReference>
<evidence type="ECO:0000259" key="7">
    <source>
        <dbReference type="Pfam" id="PF17806"/>
    </source>
</evidence>
<dbReference type="Gene3D" id="3.10.20.440">
    <property type="entry name" value="2Fe-2S iron-sulphur cluster binding domain, sarcosine oxidase, alpha subunit, N-terminal domain"/>
    <property type="match status" value="1"/>
</dbReference>
<dbReference type="Gene3D" id="3.30.1360.120">
    <property type="entry name" value="Probable tRNA modification gtpase trme, domain 1"/>
    <property type="match status" value="1"/>
</dbReference>
<dbReference type="Pfam" id="PF07992">
    <property type="entry name" value="Pyr_redox_2"/>
    <property type="match status" value="1"/>
</dbReference>
<dbReference type="InterPro" id="IPR041117">
    <property type="entry name" value="SoxA_A3"/>
</dbReference>
<dbReference type="EMBL" id="WOEY01000015">
    <property type="protein sequence ID" value="NPT40379.1"/>
    <property type="molecule type" value="Genomic_DNA"/>
</dbReference>
<comment type="similarity">
    <text evidence="1">Belongs to the GcvT family.</text>
</comment>
<organism evidence="8 9">
    <name type="scientific">Paraburkholderia solitsugae</name>
    <dbReference type="NCBI Taxonomy" id="2675748"/>
    <lineage>
        <taxon>Bacteria</taxon>
        <taxon>Pseudomonadati</taxon>
        <taxon>Pseudomonadota</taxon>
        <taxon>Betaproteobacteria</taxon>
        <taxon>Burkholderiales</taxon>
        <taxon>Burkholderiaceae</taxon>
        <taxon>Paraburkholderia</taxon>
    </lineage>
</organism>
<evidence type="ECO:0000313" key="9">
    <source>
        <dbReference type="Proteomes" id="UP000652198"/>
    </source>
</evidence>
<dbReference type="InterPro" id="IPR028896">
    <property type="entry name" value="GcvT/YgfZ/DmdA"/>
</dbReference>
<sequence length="989" mass="107534">MRLAKHAGEWIDRNTTLDFSYEGKRYKGFAGDTITSALWASEVSVLGRSFKYHRPRGVLSLANHDVNVMLQDGERINVRADVTEVIAGANWHSVNTVGGVAGDRARWIGKLAPFLPVGFYYKAFYSKRWFPRWERMFRNMTGLGKVEFDAPHIRTPKRYGFCDVLVIGAGPSGLSAALAAAKRGADVVIVDENARLGGSGTYQIGGDEARFQAVRELDDAVRAHPRIRVMTGTLAAAYYADHWVPLVDATRITKMRAKAVVVASGAFEQPAVFHNNDLPGVMLASAAQRLAYRYSVRPGERAVVLTANADGYRAALDMLARGIAVAAVVDLRASHRFGELARELEARGVEVMTSSCVIEAVPNVAGDRLVAVRVGAVPPVGTEAVAVQTREIRCDTLLMSVGWAPAANLLYQAGTSMRYEKPVEQFVPDRLPEGVFACGRVNGVFSFDSKLQDGRRAGELAAIHSGHAASAASFGEYAVIVPAEPESPSHAWPIVPHAAGKNFVDFDEDLQLKDFANAVQEGFDNIELLKRFSTNGMGPSQGKHSNMNGLRILAQLTGKEPQQVGTTTARPFFHPVPMSWLAGRGFNPERRTPLHAQHDKLGAQWMPAGVWQRPEYYAVAGKDRATCIQEEVQTVRNGVGIIDVGTLGKLEVRGPQAAEFLERVYVSKYAGLKPGMTRYALMCDESGVVIDDGVIARLSDDHFYFTTTTSGAAAIYRELSRLNTIWGLDCGIVNVTGGYAAVNLAGSHARAVLEKLVDLDLSSEAFPYLGIRVTGIALGTHRVPARLMRVGFVGEWGYEIHIPAEYGEALWTTLVEAGAEYGIRAFGVEAQRLLRLEKGHVIVSQDTDGLTTPRDAGMEWAVKMDKPFFVGQRSLQIIDKQSAQQRLVGFALDDGVKNASLRECHLLIDNGEIAGRVTSVAWSPTVQKTIGLAFVRPALTAAGTRITFRVSDGSMVSATVVPTPFYDPENLRQKEAAPSKTVAPKKEAA</sequence>